<keyword evidence="4" id="KW-0804">Transcription</keyword>
<evidence type="ECO:0000259" key="5">
    <source>
        <dbReference type="Pfam" id="PF04542"/>
    </source>
</evidence>
<gene>
    <name evidence="7" type="ORF">CCAND93_330018</name>
</gene>
<dbReference type="AlphaFoldDB" id="A0A0B7ISM1"/>
<dbReference type="Pfam" id="PF08281">
    <property type="entry name" value="Sigma70_r4_2"/>
    <property type="match status" value="1"/>
</dbReference>
<feature type="domain" description="RNA polymerase sigma factor 70 region 4 type 2" evidence="6">
    <location>
        <begin position="130"/>
        <end position="182"/>
    </location>
</feature>
<evidence type="ECO:0000259" key="6">
    <source>
        <dbReference type="Pfam" id="PF08281"/>
    </source>
</evidence>
<dbReference type="NCBIfam" id="TIGR02937">
    <property type="entry name" value="sigma70-ECF"/>
    <property type="match status" value="1"/>
</dbReference>
<evidence type="ECO:0000256" key="3">
    <source>
        <dbReference type="ARBA" id="ARBA00023082"/>
    </source>
</evidence>
<dbReference type="PANTHER" id="PTHR43133">
    <property type="entry name" value="RNA POLYMERASE ECF-TYPE SIGMA FACTO"/>
    <property type="match status" value="1"/>
</dbReference>
<dbReference type="Gene3D" id="1.10.10.10">
    <property type="entry name" value="Winged helix-like DNA-binding domain superfamily/Winged helix DNA-binding domain"/>
    <property type="match status" value="1"/>
</dbReference>
<feature type="domain" description="RNA polymerase sigma-70 region 2" evidence="5">
    <location>
        <begin position="37"/>
        <end position="101"/>
    </location>
</feature>
<dbReference type="SUPFAM" id="SSF88946">
    <property type="entry name" value="Sigma2 domain of RNA polymerase sigma factors"/>
    <property type="match status" value="1"/>
</dbReference>
<dbReference type="GO" id="GO:0003677">
    <property type="term" value="F:DNA binding"/>
    <property type="evidence" value="ECO:0007669"/>
    <property type="project" value="InterPro"/>
</dbReference>
<keyword evidence="3" id="KW-0731">Sigma factor</keyword>
<accession>A0A0B7ISM1</accession>
<evidence type="ECO:0000313" key="8">
    <source>
        <dbReference type="Proteomes" id="UP000038200"/>
    </source>
</evidence>
<dbReference type="InterPro" id="IPR013324">
    <property type="entry name" value="RNA_pol_sigma_r3/r4-like"/>
</dbReference>
<dbReference type="EMBL" id="CDOL01000221">
    <property type="protein sequence ID" value="CEN52968.1"/>
    <property type="molecule type" value="Genomic_DNA"/>
</dbReference>
<dbReference type="PANTHER" id="PTHR43133:SF46">
    <property type="entry name" value="RNA POLYMERASE SIGMA-70 FACTOR ECF SUBFAMILY"/>
    <property type="match status" value="1"/>
</dbReference>
<organism evidence="7 8">
    <name type="scientific">Capnocytophaga canis</name>
    <dbReference type="NCBI Taxonomy" id="1848903"/>
    <lineage>
        <taxon>Bacteria</taxon>
        <taxon>Pseudomonadati</taxon>
        <taxon>Bacteroidota</taxon>
        <taxon>Flavobacteriia</taxon>
        <taxon>Flavobacteriales</taxon>
        <taxon>Flavobacteriaceae</taxon>
        <taxon>Capnocytophaga</taxon>
    </lineage>
</organism>
<dbReference type="Gene3D" id="1.10.1740.10">
    <property type="match status" value="1"/>
</dbReference>
<dbReference type="GO" id="GO:0006352">
    <property type="term" value="P:DNA-templated transcription initiation"/>
    <property type="evidence" value="ECO:0007669"/>
    <property type="project" value="InterPro"/>
</dbReference>
<sequence length="205" mass="24388">MDRKANELMAKTINIAFEQRHVIERAKQNDRLAQKQLYDAYAPTLLSICRLYIKDEHFAQDILVKAFFKILTHLHVYEEKQHFFAWMRKIIVNECIDFQRSKIQKVTYSEWDDSLDSLDELSSNHQFEEEYIQSFIDELPVGCRLVFNLYVFEDYDHKHISNELGISVGTSKSQLAYAKKLLKEKLNKKTIHNGKSSEKKYKRNF</sequence>
<reference evidence="7 8" key="1">
    <citation type="submission" date="2015-01" db="EMBL/GenBank/DDBJ databases">
        <authorList>
            <person name="Xiang T."/>
            <person name="Song Y."/>
            <person name="Huang L."/>
            <person name="Wang B."/>
            <person name="Wu P."/>
        </authorList>
    </citation>
    <scope>NUCLEOTIDE SEQUENCE [LARGE SCALE GENOMIC DNA]</scope>
    <source>
        <strain evidence="7 8">CcD93</strain>
    </source>
</reference>
<dbReference type="InterPro" id="IPR039425">
    <property type="entry name" value="RNA_pol_sigma-70-like"/>
</dbReference>
<dbReference type="Proteomes" id="UP000038200">
    <property type="component" value="Unassembled WGS sequence"/>
</dbReference>
<evidence type="ECO:0000256" key="1">
    <source>
        <dbReference type="ARBA" id="ARBA00010641"/>
    </source>
</evidence>
<dbReference type="InterPro" id="IPR013325">
    <property type="entry name" value="RNA_pol_sigma_r2"/>
</dbReference>
<proteinExistence type="inferred from homology"/>
<evidence type="ECO:0000313" key="7">
    <source>
        <dbReference type="EMBL" id="CEN52968.1"/>
    </source>
</evidence>
<dbReference type="GO" id="GO:0016987">
    <property type="term" value="F:sigma factor activity"/>
    <property type="evidence" value="ECO:0007669"/>
    <property type="project" value="UniProtKB-KW"/>
</dbReference>
<dbReference type="InterPro" id="IPR036388">
    <property type="entry name" value="WH-like_DNA-bd_sf"/>
</dbReference>
<dbReference type="SUPFAM" id="SSF88659">
    <property type="entry name" value="Sigma3 and sigma4 domains of RNA polymerase sigma factors"/>
    <property type="match status" value="1"/>
</dbReference>
<dbReference type="InterPro" id="IPR014284">
    <property type="entry name" value="RNA_pol_sigma-70_dom"/>
</dbReference>
<dbReference type="Pfam" id="PF04542">
    <property type="entry name" value="Sigma70_r2"/>
    <property type="match status" value="1"/>
</dbReference>
<evidence type="ECO:0000256" key="2">
    <source>
        <dbReference type="ARBA" id="ARBA00023015"/>
    </source>
</evidence>
<keyword evidence="2" id="KW-0805">Transcription regulation</keyword>
<dbReference type="InterPro" id="IPR007627">
    <property type="entry name" value="RNA_pol_sigma70_r2"/>
</dbReference>
<protein>
    <submittedName>
        <fullName evidence="7">Sigma-W factor</fullName>
    </submittedName>
</protein>
<evidence type="ECO:0000256" key="4">
    <source>
        <dbReference type="ARBA" id="ARBA00023163"/>
    </source>
</evidence>
<dbReference type="STRING" id="1848903.CCAND38_210013"/>
<comment type="similarity">
    <text evidence="1">Belongs to the sigma-70 factor family. ECF subfamily.</text>
</comment>
<dbReference type="InterPro" id="IPR013249">
    <property type="entry name" value="RNA_pol_sigma70_r4_t2"/>
</dbReference>
<name>A0A0B7ISM1_9FLAO</name>